<sequence length="191" mass="22399">MKARKFYCSTLECPLKIFTERFKSIFSSYQRRSDRLTKKLLNLVILTGGRPIEKICAEFSVTISDTSLLRIIAKQELPTTTNVTHLGVDDWAIRKRERYGSILIDLNTNKPIGLLKDREENTFYHWLTQNKQVQLISRDRFINYQRASTQGAPQALQVADRWHLLKNLGETVRKILDREYAVIQKMRKKIL</sequence>
<reference evidence="2 3" key="1">
    <citation type="journal article" date="2016" name="J. Zhejiang Univ. Sci. B">
        <title>Antibiotic resistance mechanisms of Myroides sp.</title>
        <authorList>
            <person name="Hu S."/>
            <person name="Yuan S."/>
            <person name="Qu H."/>
            <person name="Jiang T."/>
            <person name="Zhou Y."/>
            <person name="Wang M."/>
            <person name="Ming D."/>
        </authorList>
    </citation>
    <scope>NUCLEOTIDE SEQUENCE [LARGE SCALE GENOMIC DNA]</scope>
    <source>
        <strain evidence="2 3">PR63039</strain>
    </source>
</reference>
<evidence type="ECO:0000313" key="3">
    <source>
        <dbReference type="Proteomes" id="UP000069030"/>
    </source>
</evidence>
<dbReference type="InterPro" id="IPR047951">
    <property type="entry name" value="Transpos_ISL3"/>
</dbReference>
<dbReference type="EMBL" id="CP013690">
    <property type="protein sequence ID" value="ALU28006.1"/>
    <property type="molecule type" value="Genomic_DNA"/>
</dbReference>
<dbReference type="AlphaFoldDB" id="A0AAI8G6K8"/>
<dbReference type="Pfam" id="PF01610">
    <property type="entry name" value="DDE_Tnp_ISL3"/>
    <property type="match status" value="1"/>
</dbReference>
<dbReference type="KEGG" id="mod:AS202_18445"/>
<name>A0AAI8G6K8_9FLAO</name>
<evidence type="ECO:0000259" key="1">
    <source>
        <dbReference type="Pfam" id="PF01610"/>
    </source>
</evidence>
<dbReference type="PANTHER" id="PTHR33498">
    <property type="entry name" value="TRANSPOSASE FOR INSERTION SEQUENCE ELEMENT IS1557"/>
    <property type="match status" value="1"/>
</dbReference>
<dbReference type="Proteomes" id="UP000069030">
    <property type="component" value="Chromosome"/>
</dbReference>
<feature type="domain" description="Transposase IS204/IS1001/IS1096/IS1165 DDE" evidence="1">
    <location>
        <begin position="86"/>
        <end position="187"/>
    </location>
</feature>
<gene>
    <name evidence="2" type="ORF">AS202_18445</name>
</gene>
<accession>A0AAI8G6K8</accession>
<dbReference type="PANTHER" id="PTHR33498:SF1">
    <property type="entry name" value="TRANSPOSASE FOR INSERTION SEQUENCE ELEMENT IS1557"/>
    <property type="match status" value="1"/>
</dbReference>
<protein>
    <recommendedName>
        <fullName evidence="1">Transposase IS204/IS1001/IS1096/IS1165 DDE domain-containing protein</fullName>
    </recommendedName>
</protein>
<organism evidence="2 3">
    <name type="scientific">Myroides odoratimimus</name>
    <dbReference type="NCBI Taxonomy" id="76832"/>
    <lineage>
        <taxon>Bacteria</taxon>
        <taxon>Pseudomonadati</taxon>
        <taxon>Bacteroidota</taxon>
        <taxon>Flavobacteriia</taxon>
        <taxon>Flavobacteriales</taxon>
        <taxon>Flavobacteriaceae</taxon>
        <taxon>Myroides</taxon>
    </lineage>
</organism>
<proteinExistence type="predicted"/>
<dbReference type="InterPro" id="IPR002560">
    <property type="entry name" value="Transposase_DDE"/>
</dbReference>
<evidence type="ECO:0000313" key="2">
    <source>
        <dbReference type="EMBL" id="ALU28006.1"/>
    </source>
</evidence>